<reference evidence="5" key="1">
    <citation type="submission" date="2020-06" db="EMBL/GenBank/DDBJ databases">
        <title>Draft genome of Bugula neritina, a colonial animal packing powerful symbionts and potential medicines.</title>
        <authorList>
            <person name="Rayko M."/>
        </authorList>
    </citation>
    <scope>NUCLEOTIDE SEQUENCE [LARGE SCALE GENOMIC DNA]</scope>
    <source>
        <strain evidence="5">Kwan_BN1</strain>
    </source>
</reference>
<dbReference type="PANTHER" id="PTHR22767:SF2">
    <property type="entry name" value="N(ALPHA)-ACETYLTRANSFERASE 15_16, ISOFORM A"/>
    <property type="match status" value="1"/>
</dbReference>
<sequence>MIILIKCYEVKQYRQGLKLCKHILSNPKFSEHGETLAMKGLILNCLSRKEEAYDHVKRGLRNDLTSHVCWHVFGLLQRSDRKYDEAIKAYRNALRWDKDNLQIMRDLSLLQIQMRDYDGYRETRQRLLELRPGQRASWIGYAISWHLLKDYEMALAVIEEFRKTLNPKPYDYEYSELILYQSSILEEACRYQDAINHLQKYEKDIVDKLFLEESRARLYQLLGDTSSSAAVYRKTIEVRQKIYSDVLEQQPRASLPKKLPLTFLTGDMFRDHVDEYLRRSLRKGVPSLFTSLKPLYTDSSKVSMIQQLTTTYYRTLIDKQLFHPEDTIESNEGELEPPTTLLWTQAYLAQHYDYLGDFKQAFHHINEALDATPTLPELQMIKGKIFKHAGNMQLAAQHLDEAQAMDTADRYINCVCAKYMLRNNQVKEAEAMCQNFTREGASAADNLNEMQCMWFQTECAAAYSRRQQWGDALRHCHQVDKHFTEITEDQFDFHTYCLRKFTLRSYVSLLRLEDVLRNHRFYFKAASIAIKIYLHLHSHPVGDETSHGESNPSNLSASELKKLKNKQRKAQKKAAEEKAAAEEAAKRQTTADKNNKASGADADSEVSKKSDELLPSKLERCADPLEQAIRFLVPLQTLCSHKIESHIFAYEIYSRRGKPLLMLKAIKGGYNLHTRDPRFHVCMVKFLIYVRAASNLPDSVKEVLDKEMSSIYNNVTPQALNNKFLDDNKSSLPHRLAAAQAMYYMDQSCQTAALELACSLDNSLSGVTIQNCSEVYASLTKQDFGECSEKMESYKKSCHQLFPFSSVFSPEPVVEKPSEEVVCNGVNSGHHDPLTQHEQ</sequence>
<keyword evidence="2 3" id="KW-0802">TPR repeat</keyword>
<evidence type="ECO:0000313" key="6">
    <source>
        <dbReference type="Proteomes" id="UP000593567"/>
    </source>
</evidence>
<evidence type="ECO:0000313" key="5">
    <source>
        <dbReference type="EMBL" id="KAF6038504.1"/>
    </source>
</evidence>
<keyword evidence="1" id="KW-0677">Repeat</keyword>
<evidence type="ECO:0000256" key="4">
    <source>
        <dbReference type="SAM" id="MobiDB-lite"/>
    </source>
</evidence>
<feature type="region of interest" description="Disordered" evidence="4">
    <location>
        <begin position="541"/>
        <end position="611"/>
    </location>
</feature>
<comment type="caution">
    <text evidence="5">The sequence shown here is derived from an EMBL/GenBank/DDBJ whole genome shotgun (WGS) entry which is preliminary data.</text>
</comment>
<feature type="repeat" description="TPR" evidence="3">
    <location>
        <begin position="67"/>
        <end position="100"/>
    </location>
</feature>
<dbReference type="AlphaFoldDB" id="A0A7J7KKQ6"/>
<name>A0A7J7KKQ6_BUGNE</name>
<dbReference type="InterPro" id="IPR021183">
    <property type="entry name" value="NatA_aux_su"/>
</dbReference>
<dbReference type="Gene3D" id="1.25.40.1010">
    <property type="match status" value="1"/>
</dbReference>
<dbReference type="PANTHER" id="PTHR22767">
    <property type="entry name" value="N-TERMINAL ACETYLTRANSFERASE-RELATED"/>
    <property type="match status" value="1"/>
</dbReference>
<gene>
    <name evidence="5" type="ORF">EB796_003182</name>
</gene>
<evidence type="ECO:0000256" key="3">
    <source>
        <dbReference type="PROSITE-ProRule" id="PRU00339"/>
    </source>
</evidence>
<feature type="compositionally biased region" description="Basic and acidic residues" evidence="4">
    <location>
        <begin position="573"/>
        <end position="595"/>
    </location>
</feature>
<dbReference type="OrthoDB" id="10263032at2759"/>
<dbReference type="EMBL" id="VXIV02000405">
    <property type="protein sequence ID" value="KAF6038504.1"/>
    <property type="molecule type" value="Genomic_DNA"/>
</dbReference>
<dbReference type="GO" id="GO:0031415">
    <property type="term" value="C:NatA complex"/>
    <property type="evidence" value="ECO:0007669"/>
    <property type="project" value="TreeGrafter"/>
</dbReference>
<dbReference type="PROSITE" id="PS50005">
    <property type="entry name" value="TPR"/>
    <property type="match status" value="1"/>
</dbReference>
<proteinExistence type="predicted"/>
<dbReference type="PIRSF" id="PIRSF000422">
    <property type="entry name" value="N-terminal-AcTrfase-A_aux_su"/>
    <property type="match status" value="1"/>
</dbReference>
<dbReference type="Pfam" id="PF13181">
    <property type="entry name" value="TPR_8"/>
    <property type="match status" value="1"/>
</dbReference>
<protein>
    <submittedName>
        <fullName evidence="5">NAA15</fullName>
    </submittedName>
</protein>
<organism evidence="5 6">
    <name type="scientific">Bugula neritina</name>
    <name type="common">Brown bryozoan</name>
    <name type="synonym">Sertularia neritina</name>
    <dbReference type="NCBI Taxonomy" id="10212"/>
    <lineage>
        <taxon>Eukaryota</taxon>
        <taxon>Metazoa</taxon>
        <taxon>Spiralia</taxon>
        <taxon>Lophotrochozoa</taxon>
        <taxon>Bryozoa</taxon>
        <taxon>Gymnolaemata</taxon>
        <taxon>Cheilostomatida</taxon>
        <taxon>Flustrina</taxon>
        <taxon>Buguloidea</taxon>
        <taxon>Bugulidae</taxon>
        <taxon>Bugula</taxon>
    </lineage>
</organism>
<feature type="compositionally biased region" description="Basic residues" evidence="4">
    <location>
        <begin position="563"/>
        <end position="572"/>
    </location>
</feature>
<dbReference type="SMART" id="SM00028">
    <property type="entry name" value="TPR"/>
    <property type="match status" value="4"/>
</dbReference>
<accession>A0A7J7KKQ6</accession>
<dbReference type="Proteomes" id="UP000593567">
    <property type="component" value="Unassembled WGS sequence"/>
</dbReference>
<evidence type="ECO:0000256" key="2">
    <source>
        <dbReference type="ARBA" id="ARBA00022803"/>
    </source>
</evidence>
<dbReference type="InterPro" id="IPR019734">
    <property type="entry name" value="TPR_rpt"/>
</dbReference>
<dbReference type="InterPro" id="IPR011990">
    <property type="entry name" value="TPR-like_helical_dom_sf"/>
</dbReference>
<keyword evidence="6" id="KW-1185">Reference proteome</keyword>
<dbReference type="Gene3D" id="1.25.40.1040">
    <property type="match status" value="2"/>
</dbReference>
<evidence type="ECO:0000256" key="1">
    <source>
        <dbReference type="ARBA" id="ARBA00022737"/>
    </source>
</evidence>
<dbReference type="Pfam" id="PF12569">
    <property type="entry name" value="NatA_aux_su"/>
    <property type="match status" value="1"/>
</dbReference>
<dbReference type="SUPFAM" id="SSF48452">
    <property type="entry name" value="TPR-like"/>
    <property type="match status" value="1"/>
</dbReference>
<feature type="compositionally biased region" description="Polar residues" evidence="4">
    <location>
        <begin position="548"/>
        <end position="557"/>
    </location>
</feature>